<dbReference type="PANTHER" id="PTHR37299:SF1">
    <property type="entry name" value="STAGE 0 SPORULATION PROTEIN A HOMOLOG"/>
    <property type="match status" value="1"/>
</dbReference>
<sequence>MLFDAFRLNDVVLVTKYPILNWVPYHQVLNLSEPDGCWRSMDNVFPVRMVGKIVFIPVDDIICIKGAANYVEIHTPDERLLHRDTMKNVADTLCGNRFHRAHRSVIVNLNHVRELTSELGRLTLLVLSNNDEIRIGQSYREGLFKRLGIS</sequence>
<dbReference type="PROSITE" id="PS50930">
    <property type="entry name" value="HTH_LYTTR"/>
    <property type="match status" value="1"/>
</dbReference>
<evidence type="ECO:0000256" key="1">
    <source>
        <dbReference type="ARBA" id="ARBA00023012"/>
    </source>
</evidence>
<keyword evidence="1" id="KW-0902">Two-component regulatory system</keyword>
<evidence type="ECO:0000313" key="4">
    <source>
        <dbReference type="Proteomes" id="UP000262878"/>
    </source>
</evidence>
<gene>
    <name evidence="3" type="ORF">DCR58_00110</name>
</gene>
<dbReference type="InterPro" id="IPR046947">
    <property type="entry name" value="LytR-like"/>
</dbReference>
<dbReference type="GO" id="GO:0000156">
    <property type="term" value="F:phosphorelay response regulator activity"/>
    <property type="evidence" value="ECO:0007669"/>
    <property type="project" value="InterPro"/>
</dbReference>
<reference evidence="3 4" key="1">
    <citation type="journal article" date="2018" name="Nat. Biotechnol.">
        <title>A standardized bacterial taxonomy based on genome phylogeny substantially revises the tree of life.</title>
        <authorList>
            <person name="Parks D.H."/>
            <person name="Chuvochina M."/>
            <person name="Waite D.W."/>
            <person name="Rinke C."/>
            <person name="Skarshewski A."/>
            <person name="Chaumeil P.A."/>
            <person name="Hugenholtz P."/>
        </authorList>
    </citation>
    <scope>NUCLEOTIDE SEQUENCE [LARGE SCALE GENOMIC DNA]</scope>
    <source>
        <strain evidence="3">UBA9360</strain>
    </source>
</reference>
<accession>A0A348WKV2</accession>
<dbReference type="PANTHER" id="PTHR37299">
    <property type="entry name" value="TRANSCRIPTIONAL REGULATOR-RELATED"/>
    <property type="match status" value="1"/>
</dbReference>
<dbReference type="InterPro" id="IPR007492">
    <property type="entry name" value="LytTR_DNA-bd_dom"/>
</dbReference>
<proteinExistence type="predicted"/>
<name>A0A348WKV2_9GAMM</name>
<protein>
    <submittedName>
        <fullName evidence="3">LytTR family transcriptional regulator</fullName>
    </submittedName>
</protein>
<dbReference type="AlphaFoldDB" id="A0A348WKV2"/>
<dbReference type="Pfam" id="PF04397">
    <property type="entry name" value="LytTR"/>
    <property type="match status" value="1"/>
</dbReference>
<dbReference type="Gene3D" id="2.40.50.1020">
    <property type="entry name" value="LytTr DNA-binding domain"/>
    <property type="match status" value="1"/>
</dbReference>
<dbReference type="SMART" id="SM00850">
    <property type="entry name" value="LytTR"/>
    <property type="match status" value="1"/>
</dbReference>
<dbReference type="GO" id="GO:0003677">
    <property type="term" value="F:DNA binding"/>
    <property type="evidence" value="ECO:0007669"/>
    <property type="project" value="InterPro"/>
</dbReference>
<feature type="domain" description="HTH LytTR-type" evidence="2">
    <location>
        <begin position="45"/>
        <end position="149"/>
    </location>
</feature>
<dbReference type="Proteomes" id="UP000262878">
    <property type="component" value="Unassembled WGS sequence"/>
</dbReference>
<dbReference type="STRING" id="314276.OS145_10887"/>
<organism evidence="3 4">
    <name type="scientific">Idiomarina baltica</name>
    <dbReference type="NCBI Taxonomy" id="190892"/>
    <lineage>
        <taxon>Bacteria</taxon>
        <taxon>Pseudomonadati</taxon>
        <taxon>Pseudomonadota</taxon>
        <taxon>Gammaproteobacteria</taxon>
        <taxon>Alteromonadales</taxon>
        <taxon>Idiomarinaceae</taxon>
        <taxon>Idiomarina</taxon>
    </lineage>
</organism>
<evidence type="ECO:0000259" key="2">
    <source>
        <dbReference type="PROSITE" id="PS50930"/>
    </source>
</evidence>
<evidence type="ECO:0000313" key="3">
    <source>
        <dbReference type="EMBL" id="HAR55164.1"/>
    </source>
</evidence>
<comment type="caution">
    <text evidence="3">The sequence shown here is derived from an EMBL/GenBank/DDBJ whole genome shotgun (WGS) entry which is preliminary data.</text>
</comment>
<dbReference type="EMBL" id="DMUP01000004">
    <property type="protein sequence ID" value="HAR55164.1"/>
    <property type="molecule type" value="Genomic_DNA"/>
</dbReference>